<evidence type="ECO:0000256" key="1">
    <source>
        <dbReference type="SAM" id="MobiDB-lite"/>
    </source>
</evidence>
<evidence type="ECO:0000313" key="4">
    <source>
        <dbReference type="RefSeq" id="XP_060061045.1"/>
    </source>
</evidence>
<reference evidence="4" key="1">
    <citation type="submission" date="2025-08" db="UniProtKB">
        <authorList>
            <consortium name="RefSeq"/>
        </authorList>
    </citation>
    <scope>IDENTIFICATION</scope>
</reference>
<dbReference type="GeneID" id="132542468"/>
<dbReference type="InterPro" id="IPR047887">
    <property type="entry name" value="ARHGAP20_PH"/>
</dbReference>
<proteinExistence type="predicted"/>
<feature type="domain" description="ARHGAP20 PH" evidence="2">
    <location>
        <begin position="91"/>
        <end position="155"/>
    </location>
</feature>
<gene>
    <name evidence="4" type="primary">LOC132542468</name>
</gene>
<organism evidence="3 4">
    <name type="scientific">Erinaceus europaeus</name>
    <name type="common">Western European hedgehog</name>
    <dbReference type="NCBI Taxonomy" id="9365"/>
    <lineage>
        <taxon>Eukaryota</taxon>
        <taxon>Metazoa</taxon>
        <taxon>Chordata</taxon>
        <taxon>Craniata</taxon>
        <taxon>Vertebrata</taxon>
        <taxon>Euteleostomi</taxon>
        <taxon>Mammalia</taxon>
        <taxon>Eutheria</taxon>
        <taxon>Laurasiatheria</taxon>
        <taxon>Eulipotyphla</taxon>
        <taxon>Erinaceidae</taxon>
        <taxon>Erinaceinae</taxon>
        <taxon>Erinaceus</taxon>
    </lineage>
</organism>
<dbReference type="Pfam" id="PF22286">
    <property type="entry name" value="RHG20_PH"/>
    <property type="match status" value="1"/>
</dbReference>
<accession>A0ABM3YJ11</accession>
<dbReference type="SUPFAM" id="SSF50729">
    <property type="entry name" value="PH domain-like"/>
    <property type="match status" value="1"/>
</dbReference>
<evidence type="ECO:0000259" key="2">
    <source>
        <dbReference type="Pfam" id="PF22286"/>
    </source>
</evidence>
<protein>
    <submittedName>
        <fullName evidence="4">Uncharacterized protein LOC132542468</fullName>
    </submittedName>
</protein>
<dbReference type="Gene3D" id="2.30.29.30">
    <property type="entry name" value="Pleckstrin-homology domain (PH domain)/Phosphotyrosine-binding domain (PTB)"/>
    <property type="match status" value="1"/>
</dbReference>
<evidence type="ECO:0000313" key="3">
    <source>
        <dbReference type="Proteomes" id="UP001652624"/>
    </source>
</evidence>
<dbReference type="PANTHER" id="PTHR23179:SF26">
    <property type="entry name" value="T-CELL ACTIVATION RHO GTPASE-ACTIVATING PROTEIN"/>
    <property type="match status" value="1"/>
</dbReference>
<dbReference type="PANTHER" id="PTHR23179">
    <property type="entry name" value="T-CELL ACTIVATION RHO GTPASE ACTIVATING PROTEIN-RELATED"/>
    <property type="match status" value="1"/>
</dbReference>
<name>A0ABM3YJ11_ERIEU</name>
<sequence>MARKCSQHRGTTMPRSLPPKVTPRKNPDVLLAAGRNLHGSPVPFSGSAPEARLGRVLRKAWPPTRKSLALSVCHPQLDLALALPPGHGPVVLHSPVVLHQGPHTKDRHLFLFRDWLVVAKQRSSEGYRLKQKLHLSDVGVIFCNQEQRQDKDRDHKLIHQGNMLCFTMASSPCLTEFP</sequence>
<dbReference type="InterPro" id="IPR011993">
    <property type="entry name" value="PH-like_dom_sf"/>
</dbReference>
<dbReference type="Proteomes" id="UP001652624">
    <property type="component" value="Chromosome 13"/>
</dbReference>
<keyword evidence="3" id="KW-1185">Reference proteome</keyword>
<dbReference type="RefSeq" id="XP_060061045.1">
    <property type="nucleotide sequence ID" value="XM_060205062.1"/>
</dbReference>
<feature type="region of interest" description="Disordered" evidence="1">
    <location>
        <begin position="1"/>
        <end position="26"/>
    </location>
</feature>